<dbReference type="SUPFAM" id="SSF48208">
    <property type="entry name" value="Six-hairpin glycosidases"/>
    <property type="match status" value="1"/>
</dbReference>
<dbReference type="PANTHER" id="PTHR42899:SF1">
    <property type="entry name" value="SPERMATOGENESIS-ASSOCIATED PROTEIN 20"/>
    <property type="match status" value="1"/>
</dbReference>
<dbReference type="AlphaFoldDB" id="A0A0S2M1Z4"/>
<feature type="compositionally biased region" description="Basic and acidic residues" evidence="1">
    <location>
        <begin position="181"/>
        <end position="198"/>
    </location>
</feature>
<protein>
    <recommendedName>
        <fullName evidence="2">Spermatogenesis-associated protein 20-like TRX domain-containing protein</fullName>
    </recommendedName>
</protein>
<feature type="domain" description="Spermatogenesis-associated protein 20-like TRX" evidence="2">
    <location>
        <begin position="2"/>
        <end position="162"/>
    </location>
</feature>
<dbReference type="Proteomes" id="UP000059574">
    <property type="component" value="Chromosome"/>
</dbReference>
<dbReference type="EMBL" id="CP013200">
    <property type="protein sequence ID" value="ALO67850.1"/>
    <property type="molecule type" value="Genomic_DNA"/>
</dbReference>
<reference evidence="4" key="1">
    <citation type="submission" date="2015-11" db="EMBL/GenBank/DDBJ databases">
        <authorList>
            <person name="Kumar R."/>
            <person name="Singh D."/>
            <person name="Swarnkar M.K."/>
            <person name="Singh A.K."/>
            <person name="Kumar S."/>
        </authorList>
    </citation>
    <scope>NUCLEOTIDE SEQUENCE [LARGE SCALE GENOMIC DNA]</scope>
    <source>
        <strain evidence="4">ERGS4:06</strain>
    </source>
</reference>
<dbReference type="PIRSF" id="PIRSF006402">
    <property type="entry name" value="UCP006402_thioredoxin"/>
    <property type="match status" value="1"/>
</dbReference>
<evidence type="ECO:0000313" key="3">
    <source>
        <dbReference type="EMBL" id="ALO67850.1"/>
    </source>
</evidence>
<dbReference type="InterPro" id="IPR008928">
    <property type="entry name" value="6-hairpin_glycosidase_sf"/>
</dbReference>
<dbReference type="PANTHER" id="PTHR42899">
    <property type="entry name" value="SPERMATOGENESIS-ASSOCIATED PROTEIN 20"/>
    <property type="match status" value="1"/>
</dbReference>
<dbReference type="InterPro" id="IPR036249">
    <property type="entry name" value="Thioredoxin-like_sf"/>
</dbReference>
<evidence type="ECO:0000259" key="2">
    <source>
        <dbReference type="Pfam" id="PF03190"/>
    </source>
</evidence>
<dbReference type="InterPro" id="IPR004879">
    <property type="entry name" value="Ssp411-like_TRX"/>
</dbReference>
<evidence type="ECO:0000256" key="1">
    <source>
        <dbReference type="SAM" id="MobiDB-lite"/>
    </source>
</evidence>
<dbReference type="InterPro" id="IPR024705">
    <property type="entry name" value="Ssp411"/>
</dbReference>
<dbReference type="Gene3D" id="3.40.30.10">
    <property type="entry name" value="Glutaredoxin"/>
    <property type="match status" value="1"/>
</dbReference>
<dbReference type="GO" id="GO:0005975">
    <property type="term" value="P:carbohydrate metabolic process"/>
    <property type="evidence" value="ECO:0007669"/>
    <property type="project" value="InterPro"/>
</dbReference>
<dbReference type="Pfam" id="PF03190">
    <property type="entry name" value="Thioredox_DsbH"/>
    <property type="match status" value="1"/>
</dbReference>
<evidence type="ECO:0000313" key="4">
    <source>
        <dbReference type="Proteomes" id="UP000059574"/>
    </source>
</evidence>
<accession>A0A0S2M1Z4</accession>
<name>A0A0S2M1Z4_9MICC</name>
<organism evidence="3 4">
    <name type="scientific">Arthrobacter alpinus</name>
    <dbReference type="NCBI Taxonomy" id="656366"/>
    <lineage>
        <taxon>Bacteria</taxon>
        <taxon>Bacillati</taxon>
        <taxon>Actinomycetota</taxon>
        <taxon>Actinomycetes</taxon>
        <taxon>Micrococcales</taxon>
        <taxon>Micrococcaceae</taxon>
        <taxon>Arthrobacter</taxon>
    </lineage>
</organism>
<dbReference type="CDD" id="cd02955">
    <property type="entry name" value="SSP411"/>
    <property type="match status" value="1"/>
</dbReference>
<proteinExistence type="predicted"/>
<feature type="region of interest" description="Disordered" evidence="1">
    <location>
        <begin position="178"/>
        <end position="201"/>
    </location>
</feature>
<sequence length="750" mass="78272">MNRLAGEPSAYLRQHAHNPVDWQPFDDAAFAEAVARDVPIFLSVGYAACHWCHVMAGESFQDPAIGAYLLQHFVSIKVDREERPDVDDAYMAATQALSGQGGWPMSVFLTPAGKAFYAGTYFAPEPRSGQPSFRQVLTAVQEAWTERRDLVEETASDLAASLSQPLWQVRATVLSPAVDLGNERGTERGTERESERGTARSSEWAAAAELAVSAMVQAEDRVHGGFGQAPKFPPTPALEFLMRHAASASPSAHVACGMAGRTLGAMVRSAVFDRLGGGFARYSVSADWSEPHYEKMLYDNAGLLPALVHWIRLAGSGAPDAGRDAPSIRGGVPLGLPPGVAPLGVAEARDAVRATVSWLMAEMRLPGGAFASSLDADTVIDGLHYEGASYRWTRAELDAAAATAALGPELAAEAAVMLGVAPVGSHPLHAGRALTEAEQAVFEQLKPALLAARADRVMPARDDKVVASWNAMLMGALAEAAMVLEEPSWLRAAAKLGEYLMQVHWDGQLSRVSHDGHARGIKGLLEDYAACANGYLTLYAATGDTRWFDFAGELVGAAERDFIADGIVLNHAESGGPESGGPASGAPASGGSVAGSAGGLQGSRFADPFDNATASGVALLAQAFTSWAAYTGSAHHRELAESMVAGVPELARRAPRSAGGLLSVAAALAAGPVELAVVGPAGADRAALVRTAWESAVPGMVIAVWDGDGEAPVPLLVGRGGAHTPLAFVCRNFSCALPVSTPGELLALLT</sequence>
<dbReference type="SUPFAM" id="SSF52833">
    <property type="entry name" value="Thioredoxin-like"/>
    <property type="match status" value="1"/>
</dbReference>
<dbReference type="OrthoDB" id="9762614at2"/>
<gene>
    <name evidence="3" type="ORF">AS189_16885</name>
</gene>
<feature type="region of interest" description="Disordered" evidence="1">
    <location>
        <begin position="573"/>
        <end position="595"/>
    </location>
</feature>
<dbReference type="RefSeq" id="WP_062291512.1">
    <property type="nucleotide sequence ID" value="NZ_CP013200.1"/>
</dbReference>
<reference evidence="3 4" key="2">
    <citation type="journal article" date="2016" name="J. Biotechnol.">
        <title>Complete genome sequence of Arthrobacter alpinus ERGS4:06, a yellow pigmented bacterium tolerant to cold and radiations isolated from Sikkim Himalaya.</title>
        <authorList>
            <person name="Kumar R."/>
            <person name="Singh D."/>
            <person name="Swarnkar M.K."/>
            <person name="Singh A.K."/>
            <person name="Kumar S."/>
        </authorList>
    </citation>
    <scope>NUCLEOTIDE SEQUENCE [LARGE SCALE GENOMIC DNA]</scope>
    <source>
        <strain evidence="3 4">ERGS4:06</strain>
    </source>
</reference>